<name>A0A4Z2G9Z9_9TELE</name>
<reference evidence="2 3" key="1">
    <citation type="submission" date="2019-03" db="EMBL/GenBank/DDBJ databases">
        <title>First draft genome of Liparis tanakae, snailfish: a comprehensive survey of snailfish specific genes.</title>
        <authorList>
            <person name="Kim W."/>
            <person name="Song I."/>
            <person name="Jeong J.-H."/>
            <person name="Kim D."/>
            <person name="Kim S."/>
            <person name="Ryu S."/>
            <person name="Song J.Y."/>
            <person name="Lee S.K."/>
        </authorList>
    </citation>
    <scope>NUCLEOTIDE SEQUENCE [LARGE SCALE GENOMIC DNA]</scope>
    <source>
        <tissue evidence="2">Muscle</tissue>
    </source>
</reference>
<feature type="region of interest" description="Disordered" evidence="1">
    <location>
        <begin position="193"/>
        <end position="232"/>
    </location>
</feature>
<feature type="compositionally biased region" description="Polar residues" evidence="1">
    <location>
        <begin position="62"/>
        <end position="74"/>
    </location>
</feature>
<evidence type="ECO:0000256" key="1">
    <source>
        <dbReference type="SAM" id="MobiDB-lite"/>
    </source>
</evidence>
<evidence type="ECO:0000313" key="2">
    <source>
        <dbReference type="EMBL" id="TNN49664.1"/>
    </source>
</evidence>
<dbReference type="EMBL" id="SRLO01000646">
    <property type="protein sequence ID" value="TNN49664.1"/>
    <property type="molecule type" value="Genomic_DNA"/>
</dbReference>
<protein>
    <submittedName>
        <fullName evidence="2">Uncharacterized protein</fullName>
    </submittedName>
</protein>
<gene>
    <name evidence="2" type="ORF">EYF80_040114</name>
</gene>
<dbReference type="AlphaFoldDB" id="A0A4Z2G9Z9"/>
<evidence type="ECO:0000313" key="3">
    <source>
        <dbReference type="Proteomes" id="UP000314294"/>
    </source>
</evidence>
<organism evidence="2 3">
    <name type="scientific">Liparis tanakae</name>
    <name type="common">Tanaka's snailfish</name>
    <dbReference type="NCBI Taxonomy" id="230148"/>
    <lineage>
        <taxon>Eukaryota</taxon>
        <taxon>Metazoa</taxon>
        <taxon>Chordata</taxon>
        <taxon>Craniata</taxon>
        <taxon>Vertebrata</taxon>
        <taxon>Euteleostomi</taxon>
        <taxon>Actinopterygii</taxon>
        <taxon>Neopterygii</taxon>
        <taxon>Teleostei</taxon>
        <taxon>Neoteleostei</taxon>
        <taxon>Acanthomorphata</taxon>
        <taxon>Eupercaria</taxon>
        <taxon>Perciformes</taxon>
        <taxon>Cottioidei</taxon>
        <taxon>Cottales</taxon>
        <taxon>Liparidae</taxon>
        <taxon>Liparis</taxon>
    </lineage>
</organism>
<keyword evidence="3" id="KW-1185">Reference proteome</keyword>
<feature type="compositionally biased region" description="Basic and acidic residues" evidence="1">
    <location>
        <begin position="193"/>
        <end position="204"/>
    </location>
</feature>
<dbReference type="Proteomes" id="UP000314294">
    <property type="component" value="Unassembled WGS sequence"/>
</dbReference>
<accession>A0A4Z2G9Z9</accession>
<comment type="caution">
    <text evidence="2">The sequence shown here is derived from an EMBL/GenBank/DDBJ whole genome shotgun (WGS) entry which is preliminary data.</text>
</comment>
<feature type="region of interest" description="Disordered" evidence="1">
    <location>
        <begin position="53"/>
        <end position="76"/>
    </location>
</feature>
<proteinExistence type="predicted"/>
<sequence length="256" mass="28419">MPPVGRRSAPGGSIENITRKTLELRGNVCRSLFEKHSLVSSFRIAMNENDVHTARSGRGATRPTTPQNRCTRTSFPPVVHKSSRQQVPGVQKTTAEPPGGVKADLQKTYLKLMNDYLLFLPDRPVTLLGSTGSVSCRYGSIMIFHLFSGLAAPPPPSRLLFHPQAFPHRNPPETRPSCADTIGFDFEVRLRSEVSGGDNRETRRGVPHPRSIPGGEARWDYHQDSQLSESRPKELHAGVSVIWLDPRNPNLRGLYV</sequence>